<accession>A0A9D2LTN7</accession>
<keyword evidence="2" id="KW-0560">Oxidoreductase</keyword>
<dbReference type="SUPFAM" id="SSF55469">
    <property type="entry name" value="FMN-dependent nitroreductase-like"/>
    <property type="match status" value="1"/>
</dbReference>
<protein>
    <submittedName>
        <fullName evidence="4">Nitroreductase</fullName>
    </submittedName>
</protein>
<comment type="caution">
    <text evidence="4">The sequence shown here is derived from an EMBL/GenBank/DDBJ whole genome shotgun (WGS) entry which is preliminary data.</text>
</comment>
<dbReference type="EMBL" id="DWYZ01000182">
    <property type="protein sequence ID" value="HJB29075.1"/>
    <property type="molecule type" value="Genomic_DNA"/>
</dbReference>
<organism evidence="4 5">
    <name type="scientific">Candidatus Blautia faecavium</name>
    <dbReference type="NCBI Taxonomy" id="2838487"/>
    <lineage>
        <taxon>Bacteria</taxon>
        <taxon>Bacillati</taxon>
        <taxon>Bacillota</taxon>
        <taxon>Clostridia</taxon>
        <taxon>Lachnospirales</taxon>
        <taxon>Lachnospiraceae</taxon>
        <taxon>Blautia</taxon>
    </lineage>
</organism>
<evidence type="ECO:0000256" key="2">
    <source>
        <dbReference type="ARBA" id="ARBA00023002"/>
    </source>
</evidence>
<reference evidence="4" key="1">
    <citation type="journal article" date="2021" name="PeerJ">
        <title>Extensive microbial diversity within the chicken gut microbiome revealed by metagenomics and culture.</title>
        <authorList>
            <person name="Gilroy R."/>
            <person name="Ravi A."/>
            <person name="Getino M."/>
            <person name="Pursley I."/>
            <person name="Horton D.L."/>
            <person name="Alikhan N.F."/>
            <person name="Baker D."/>
            <person name="Gharbi K."/>
            <person name="Hall N."/>
            <person name="Watson M."/>
            <person name="Adriaenssens E.M."/>
            <person name="Foster-Nyarko E."/>
            <person name="Jarju S."/>
            <person name="Secka A."/>
            <person name="Antonio M."/>
            <person name="Oren A."/>
            <person name="Chaudhuri R.R."/>
            <person name="La Ragione R."/>
            <person name="Hildebrand F."/>
            <person name="Pallen M.J."/>
        </authorList>
    </citation>
    <scope>NUCLEOTIDE SEQUENCE</scope>
    <source>
        <strain evidence="4">ChiSjej1B19-5720</strain>
    </source>
</reference>
<dbReference type="CDD" id="cd02136">
    <property type="entry name" value="PnbA_NfnB-like"/>
    <property type="match status" value="1"/>
</dbReference>
<dbReference type="Pfam" id="PF00881">
    <property type="entry name" value="Nitroreductase"/>
    <property type="match status" value="1"/>
</dbReference>
<evidence type="ECO:0000256" key="1">
    <source>
        <dbReference type="ARBA" id="ARBA00007118"/>
    </source>
</evidence>
<dbReference type="InterPro" id="IPR000415">
    <property type="entry name" value="Nitroreductase-like"/>
</dbReference>
<dbReference type="PANTHER" id="PTHR43673:SF10">
    <property type="entry name" value="NADH DEHYDROGENASE_NAD(P)H NITROREDUCTASE XCC3605-RELATED"/>
    <property type="match status" value="1"/>
</dbReference>
<gene>
    <name evidence="4" type="ORF">IAA06_09835</name>
</gene>
<feature type="domain" description="Nitroreductase" evidence="3">
    <location>
        <begin position="8"/>
        <end position="67"/>
    </location>
</feature>
<reference evidence="4" key="2">
    <citation type="submission" date="2021-04" db="EMBL/GenBank/DDBJ databases">
        <authorList>
            <person name="Gilroy R."/>
        </authorList>
    </citation>
    <scope>NUCLEOTIDE SEQUENCE</scope>
    <source>
        <strain evidence="4">ChiSjej1B19-5720</strain>
    </source>
</reference>
<dbReference type="PANTHER" id="PTHR43673">
    <property type="entry name" value="NAD(P)H NITROREDUCTASE YDGI-RELATED"/>
    <property type="match status" value="1"/>
</dbReference>
<dbReference type="Gene3D" id="3.40.109.10">
    <property type="entry name" value="NADH Oxidase"/>
    <property type="match status" value="1"/>
</dbReference>
<dbReference type="Proteomes" id="UP000823842">
    <property type="component" value="Unassembled WGS sequence"/>
</dbReference>
<evidence type="ECO:0000313" key="5">
    <source>
        <dbReference type="Proteomes" id="UP000823842"/>
    </source>
</evidence>
<evidence type="ECO:0000313" key="4">
    <source>
        <dbReference type="EMBL" id="HJB29075.1"/>
    </source>
</evidence>
<dbReference type="GO" id="GO:0016491">
    <property type="term" value="F:oxidoreductase activity"/>
    <property type="evidence" value="ECO:0007669"/>
    <property type="project" value="UniProtKB-KW"/>
</dbReference>
<name>A0A9D2LTN7_9FIRM</name>
<evidence type="ECO:0000259" key="3">
    <source>
        <dbReference type="Pfam" id="PF00881"/>
    </source>
</evidence>
<dbReference type="AlphaFoldDB" id="A0A9D2LTN7"/>
<sequence>MNETIKTIVSRRSIRSYLPDEISQEKLDEILKAGTYAATGMGMQSPIIVAVTNKEVRDKLSKMNAEIMGTDTDPFYGAPVVVVVLADKNRPTHVYDGSLVMGALMDAAYSLGIGSCWVHRAKEEFESPEGKALLKEWGIEGEYEGIGHCILGYPKGDIPKAKPRKENYIHYVK</sequence>
<comment type="similarity">
    <text evidence="1">Belongs to the nitroreductase family.</text>
</comment>
<dbReference type="InterPro" id="IPR029479">
    <property type="entry name" value="Nitroreductase"/>
</dbReference>
<proteinExistence type="inferred from homology"/>